<evidence type="ECO:0000256" key="2">
    <source>
        <dbReference type="SAM" id="Phobius"/>
    </source>
</evidence>
<proteinExistence type="inferred from homology"/>
<dbReference type="GO" id="GO:0003756">
    <property type="term" value="F:protein disulfide isomerase activity"/>
    <property type="evidence" value="ECO:0007669"/>
    <property type="project" value="TreeGrafter"/>
</dbReference>
<keyword evidence="2" id="KW-0472">Membrane</keyword>
<dbReference type="AlphaFoldDB" id="A0A0V0R4W5"/>
<dbReference type="Proteomes" id="UP000054937">
    <property type="component" value="Unassembled WGS sequence"/>
</dbReference>
<dbReference type="EMBL" id="LDAU01000048">
    <property type="protein sequence ID" value="KRX09533.1"/>
    <property type="molecule type" value="Genomic_DNA"/>
</dbReference>
<keyword evidence="2" id="KW-1133">Transmembrane helix</keyword>
<dbReference type="GO" id="GO:0034976">
    <property type="term" value="P:response to endoplasmic reticulum stress"/>
    <property type="evidence" value="ECO:0007669"/>
    <property type="project" value="TreeGrafter"/>
</dbReference>
<feature type="transmembrane region" description="Helical" evidence="2">
    <location>
        <begin position="45"/>
        <end position="69"/>
    </location>
</feature>
<gene>
    <name evidence="3" type="ORF">PPERSA_12276</name>
</gene>
<reference evidence="3 4" key="1">
    <citation type="journal article" date="2015" name="Sci. Rep.">
        <title>Genome of the facultative scuticociliatosis pathogen Pseudocohnilembus persalinus provides insight into its virulence through horizontal gene transfer.</title>
        <authorList>
            <person name="Xiong J."/>
            <person name="Wang G."/>
            <person name="Cheng J."/>
            <person name="Tian M."/>
            <person name="Pan X."/>
            <person name="Warren A."/>
            <person name="Jiang C."/>
            <person name="Yuan D."/>
            <person name="Miao W."/>
        </authorList>
    </citation>
    <scope>NUCLEOTIDE SEQUENCE [LARGE SCALE GENOMIC DNA]</scope>
    <source>
        <strain evidence="3">36N120E</strain>
    </source>
</reference>
<dbReference type="PANTHER" id="PTHR18929">
    <property type="entry name" value="PROTEIN DISULFIDE ISOMERASE"/>
    <property type="match status" value="1"/>
</dbReference>
<dbReference type="SUPFAM" id="SSF52833">
    <property type="entry name" value="Thioredoxin-like"/>
    <property type="match status" value="2"/>
</dbReference>
<dbReference type="Gene3D" id="3.40.30.10">
    <property type="entry name" value="Glutaredoxin"/>
    <property type="match status" value="3"/>
</dbReference>
<sequence>MIIAGCRDLFSDKSDNFSTFYNTIVTLNYFVLGTLDADFTSEEDFGSMCIILYTYINNVMFLNILIAILSNTFQRVTEKSNTEYGKLINNERKFVKPTELYTGLVAMPAPFNIITIPFQSMLLFKDSVNLNDCVLKLCYVKRKQFLEEFDDDHVSNTLFLIQKMKYKIQQKFDFPKIQKIESNQKSQVLQQIGGNFVVNDFIEQMQKYDFNQMNYEQYGNILDIFCNFNNEFNYEELINVIKQLRKYCINIQKDNVWTLSLYHSQWIGFAILKYQKQIIKKIYPSKEEQMKNRYLYLVLIISLAIFGFCQTQENMEDGNQNQEQMSDQFIFRTDQAGYDLITQQFTHVVAVLYQGQNLEPEWEERLNDFAKSLENKQHIIFLAISAQENPDLLEKLELKQQQQNQVVIIKNGYQYTYKPGFESLEEWAQSHLIKNLYKIENQEQLNILYKEYEENSVIFYKKKGDDESLNLIKKYLYLDIFEQNFVNMVYEFDLPDDTKNSTLVLLKDSEYNEDKTFVYTEDLKDIQSLSDFLRVGTLKMVNVLNESSYLKVFGSPIDIQVLFFKGLNTTQNEVAFKIFESAAEFNLKEQLYYQRAIFTVVDNSEDFQKFYDLFDLKGTVEPALIVTKVDHDSFQLDKFSYKQYNQVLTQENLIQFIEDVQLKKVEPYYISQSVPDYQEQESQLLKINNHNIRDIVGKNFREEVYKQPVNYIVLFYDSKDEESWQEYEQFIKYFLEEYGQYFDNQLLRIGRFDLNLNENELVRLDSAPQIRVYPKQDKNKAVQYELGLNMSNFKLFLKQWIQNIDFGEEKEQEQVQSLGGGQQQQKNEL</sequence>
<dbReference type="InterPro" id="IPR036249">
    <property type="entry name" value="Thioredoxin-like_sf"/>
</dbReference>
<evidence type="ECO:0000313" key="3">
    <source>
        <dbReference type="EMBL" id="KRX09533.1"/>
    </source>
</evidence>
<dbReference type="GO" id="GO:0005783">
    <property type="term" value="C:endoplasmic reticulum"/>
    <property type="evidence" value="ECO:0007669"/>
    <property type="project" value="TreeGrafter"/>
</dbReference>
<dbReference type="OrthoDB" id="287950at2759"/>
<keyword evidence="4" id="KW-1185">Reference proteome</keyword>
<dbReference type="InParanoid" id="A0A0V0R4W5"/>
<dbReference type="GO" id="GO:0006457">
    <property type="term" value="P:protein folding"/>
    <property type="evidence" value="ECO:0007669"/>
    <property type="project" value="TreeGrafter"/>
</dbReference>
<keyword evidence="2" id="KW-0812">Transmembrane</keyword>
<comment type="similarity">
    <text evidence="1">Belongs to the protein disulfide isomerase family.</text>
</comment>
<accession>A0A0V0R4W5</accession>
<name>A0A0V0R4W5_PSEPJ</name>
<comment type="caution">
    <text evidence="3">The sequence shown here is derived from an EMBL/GenBank/DDBJ whole genome shotgun (WGS) entry which is preliminary data.</text>
</comment>
<evidence type="ECO:0000313" key="4">
    <source>
        <dbReference type="Proteomes" id="UP000054937"/>
    </source>
</evidence>
<evidence type="ECO:0000256" key="1">
    <source>
        <dbReference type="ARBA" id="ARBA00006347"/>
    </source>
</evidence>
<organism evidence="3 4">
    <name type="scientific">Pseudocohnilembus persalinus</name>
    <name type="common">Ciliate</name>
    <dbReference type="NCBI Taxonomy" id="266149"/>
    <lineage>
        <taxon>Eukaryota</taxon>
        <taxon>Sar</taxon>
        <taxon>Alveolata</taxon>
        <taxon>Ciliophora</taxon>
        <taxon>Intramacronucleata</taxon>
        <taxon>Oligohymenophorea</taxon>
        <taxon>Scuticociliatia</taxon>
        <taxon>Philasterida</taxon>
        <taxon>Pseudocohnilembidae</taxon>
        <taxon>Pseudocohnilembus</taxon>
    </lineage>
</organism>
<protein>
    <submittedName>
        <fullName evidence="3">Thioredoxin-like fold</fullName>
    </submittedName>
</protein>